<dbReference type="GO" id="GO:0046872">
    <property type="term" value="F:metal ion binding"/>
    <property type="evidence" value="ECO:0007669"/>
    <property type="project" value="UniProtKB-KW"/>
</dbReference>
<organism evidence="6 7">
    <name type="scientific">Subdoligranulum variabile</name>
    <dbReference type="NCBI Taxonomy" id="214851"/>
    <lineage>
        <taxon>Bacteria</taxon>
        <taxon>Bacillati</taxon>
        <taxon>Bacillota</taxon>
        <taxon>Clostridia</taxon>
        <taxon>Eubacteriales</taxon>
        <taxon>Oscillospiraceae</taxon>
        <taxon>Subdoligranulum</taxon>
    </lineage>
</organism>
<dbReference type="InterPro" id="IPR020855">
    <property type="entry name" value="Ureohydrolase_Mn_BS"/>
</dbReference>
<evidence type="ECO:0000256" key="1">
    <source>
        <dbReference type="ARBA" id="ARBA00009227"/>
    </source>
</evidence>
<feature type="binding site" evidence="4">
    <location>
        <position position="213"/>
    </location>
    <ligand>
        <name>Mn(2+)</name>
        <dbReference type="ChEBI" id="CHEBI:29035"/>
        <label>1</label>
    </ligand>
</feature>
<dbReference type="PROSITE" id="PS51409">
    <property type="entry name" value="ARGINASE_2"/>
    <property type="match status" value="1"/>
</dbReference>
<dbReference type="PANTHER" id="PTHR11358:SF26">
    <property type="entry name" value="GUANIDINO ACID HYDROLASE, MITOCHONDRIAL"/>
    <property type="match status" value="1"/>
</dbReference>
<dbReference type="CDD" id="cd11593">
    <property type="entry name" value="Agmatinase-like_2"/>
    <property type="match status" value="1"/>
</dbReference>
<evidence type="ECO:0000256" key="3">
    <source>
        <dbReference type="ARBA" id="ARBA00022801"/>
    </source>
</evidence>
<dbReference type="PROSITE" id="PS01053">
    <property type="entry name" value="ARGINASE_1"/>
    <property type="match status" value="1"/>
</dbReference>
<dbReference type="NCBIfam" id="TIGR01230">
    <property type="entry name" value="agmatinase"/>
    <property type="match status" value="1"/>
</dbReference>
<proteinExistence type="inferred from homology"/>
<comment type="caution">
    <text evidence="6">The sequence shown here is derived from an EMBL/GenBank/DDBJ whole genome shotgun (WGS) entry which is preliminary data.</text>
</comment>
<evidence type="ECO:0000313" key="7">
    <source>
        <dbReference type="Proteomes" id="UP000782880"/>
    </source>
</evidence>
<evidence type="ECO:0000256" key="4">
    <source>
        <dbReference type="PIRSR" id="PIRSR036979-1"/>
    </source>
</evidence>
<dbReference type="Pfam" id="PF00491">
    <property type="entry name" value="Arginase"/>
    <property type="match status" value="1"/>
</dbReference>
<dbReference type="Gene3D" id="3.40.800.10">
    <property type="entry name" value="Ureohydrolase domain"/>
    <property type="match status" value="1"/>
</dbReference>
<keyword evidence="3 5" id="KW-0378">Hydrolase</keyword>
<dbReference type="EC" id="3.5.3.11" evidence="6"/>
<comment type="cofactor">
    <cofactor evidence="4">
        <name>Mn(2+)</name>
        <dbReference type="ChEBI" id="CHEBI:29035"/>
    </cofactor>
    <text evidence="4">Binds 2 manganese ions per subunit.</text>
</comment>
<dbReference type="InterPro" id="IPR023696">
    <property type="entry name" value="Ureohydrolase_dom_sf"/>
</dbReference>
<feature type="binding site" evidence="4">
    <location>
        <position position="134"/>
    </location>
    <ligand>
        <name>Mn(2+)</name>
        <dbReference type="ChEBI" id="CHEBI:29035"/>
        <label>1</label>
    </ligand>
</feature>
<keyword evidence="4" id="KW-0464">Manganese</keyword>
<feature type="binding site" evidence="4">
    <location>
        <position position="132"/>
    </location>
    <ligand>
        <name>Mn(2+)</name>
        <dbReference type="ChEBI" id="CHEBI:29035"/>
        <label>1</label>
    </ligand>
</feature>
<dbReference type="PANTHER" id="PTHR11358">
    <property type="entry name" value="ARGINASE/AGMATINASE"/>
    <property type="match status" value="1"/>
</dbReference>
<dbReference type="Proteomes" id="UP000782880">
    <property type="component" value="Unassembled WGS sequence"/>
</dbReference>
<dbReference type="SUPFAM" id="SSF52768">
    <property type="entry name" value="Arginase/deacetylase"/>
    <property type="match status" value="1"/>
</dbReference>
<feature type="binding site" evidence="4">
    <location>
        <position position="215"/>
    </location>
    <ligand>
        <name>Mn(2+)</name>
        <dbReference type="ChEBI" id="CHEBI:29035"/>
        <label>1</label>
    </ligand>
</feature>
<evidence type="ECO:0000256" key="2">
    <source>
        <dbReference type="ARBA" id="ARBA00022723"/>
    </source>
</evidence>
<dbReference type="GO" id="GO:0033389">
    <property type="term" value="P:putrescine biosynthetic process from arginine, via agmatine"/>
    <property type="evidence" value="ECO:0007669"/>
    <property type="project" value="TreeGrafter"/>
</dbReference>
<protein>
    <submittedName>
        <fullName evidence="6">Agmatinase</fullName>
        <ecNumber evidence="6">3.5.3.11</ecNumber>
    </submittedName>
</protein>
<comment type="similarity">
    <text evidence="1">Belongs to the arginase family. Agmatinase subfamily.</text>
</comment>
<keyword evidence="2 4" id="KW-0479">Metal-binding</keyword>
<name>A0A921IMN6_9FIRM</name>
<feature type="binding site" evidence="4">
    <location>
        <position position="136"/>
    </location>
    <ligand>
        <name>Mn(2+)</name>
        <dbReference type="ChEBI" id="CHEBI:29035"/>
        <label>1</label>
    </ligand>
</feature>
<reference evidence="6" key="2">
    <citation type="submission" date="2021-09" db="EMBL/GenBank/DDBJ databases">
        <authorList>
            <person name="Gilroy R."/>
        </authorList>
    </citation>
    <scope>NUCLEOTIDE SEQUENCE</scope>
    <source>
        <strain evidence="6">ChiBcec21-2208</strain>
    </source>
</reference>
<dbReference type="AlphaFoldDB" id="A0A921IMN6"/>
<dbReference type="EMBL" id="DYVE01000334">
    <property type="protein sequence ID" value="HJG29571.1"/>
    <property type="molecule type" value="Genomic_DNA"/>
</dbReference>
<gene>
    <name evidence="6" type="primary">speB</name>
    <name evidence="6" type="ORF">K8V20_13115</name>
</gene>
<evidence type="ECO:0000256" key="5">
    <source>
        <dbReference type="RuleBase" id="RU003684"/>
    </source>
</evidence>
<feature type="binding site" evidence="4">
    <location>
        <position position="109"/>
    </location>
    <ligand>
        <name>Mn(2+)</name>
        <dbReference type="ChEBI" id="CHEBI:29035"/>
        <label>1</label>
    </ligand>
</feature>
<dbReference type="InterPro" id="IPR006035">
    <property type="entry name" value="Ureohydrolase"/>
</dbReference>
<dbReference type="GO" id="GO:0008783">
    <property type="term" value="F:agmatinase activity"/>
    <property type="evidence" value="ECO:0007669"/>
    <property type="project" value="UniProtKB-EC"/>
</dbReference>
<dbReference type="PIRSF" id="PIRSF036979">
    <property type="entry name" value="Arginase"/>
    <property type="match status" value="1"/>
</dbReference>
<reference evidence="6" key="1">
    <citation type="journal article" date="2021" name="PeerJ">
        <title>Extensive microbial diversity within the chicken gut microbiome revealed by metagenomics and culture.</title>
        <authorList>
            <person name="Gilroy R."/>
            <person name="Ravi A."/>
            <person name="Getino M."/>
            <person name="Pursley I."/>
            <person name="Horton D.L."/>
            <person name="Alikhan N.F."/>
            <person name="Baker D."/>
            <person name="Gharbi K."/>
            <person name="Hall N."/>
            <person name="Watson M."/>
            <person name="Adriaenssens E.M."/>
            <person name="Foster-Nyarko E."/>
            <person name="Jarju S."/>
            <person name="Secka A."/>
            <person name="Antonio M."/>
            <person name="Oren A."/>
            <person name="Chaudhuri R.R."/>
            <person name="La Ragione R."/>
            <person name="Hildebrand F."/>
            <person name="Pallen M.J."/>
        </authorList>
    </citation>
    <scope>NUCLEOTIDE SEQUENCE</scope>
    <source>
        <strain evidence="6">ChiBcec21-2208</strain>
    </source>
</reference>
<evidence type="ECO:0000313" key="6">
    <source>
        <dbReference type="EMBL" id="HJG29571.1"/>
    </source>
</evidence>
<accession>A0A921IMN6</accession>
<dbReference type="InterPro" id="IPR005925">
    <property type="entry name" value="Agmatinase-rel"/>
</dbReference>
<sequence length="290" mass="31808">MLPRNVENFIGCDSAYRTAQIVLFGAPYDSTTSYRPGARFGPAAIRHESYGIETYSPYQNTDLTDCEIFDSGDLELCFGSSESALVDIESRAAEILRDGKFPLLLGGEHLVTLGSVRAVAARYPELHIVHFDAHADLRDDYLGAQLSHACVIRRCHDILGDGRIHQFCIRSGDREEFDFAAAHTDMHRFDFTGLEELTQWLCDTKVPVYLTIDLDCLDPSAFPGTGTPEAGGVSFVQLLNAIRTVTRANIVGADLNELAPMLDASGVSTATACKTLRELLLALVHNRPNV</sequence>